<organism evidence="1 2">
    <name type="scientific">Streptomyces yatensis</name>
    <dbReference type="NCBI Taxonomy" id="155177"/>
    <lineage>
        <taxon>Bacteria</taxon>
        <taxon>Bacillati</taxon>
        <taxon>Actinomycetota</taxon>
        <taxon>Actinomycetes</taxon>
        <taxon>Kitasatosporales</taxon>
        <taxon>Streptomycetaceae</taxon>
        <taxon>Streptomyces</taxon>
        <taxon>Streptomyces violaceusniger group</taxon>
    </lineage>
</organism>
<evidence type="ECO:0000313" key="2">
    <source>
        <dbReference type="Proteomes" id="UP001499947"/>
    </source>
</evidence>
<dbReference type="Proteomes" id="UP001499947">
    <property type="component" value="Unassembled WGS sequence"/>
</dbReference>
<sequence>MGRAFRGGEGAFDVSGVRGRRVGRRLPSARLPGSRRVWVSWTTVSGDGELHGFLRLAGAAGQVSGKGLAAHDEPGAARA</sequence>
<evidence type="ECO:0000313" key="1">
    <source>
        <dbReference type="EMBL" id="GAA1700397.1"/>
    </source>
</evidence>
<reference evidence="2" key="1">
    <citation type="journal article" date="2019" name="Int. J. Syst. Evol. Microbiol.">
        <title>The Global Catalogue of Microorganisms (GCM) 10K type strain sequencing project: providing services to taxonomists for standard genome sequencing and annotation.</title>
        <authorList>
            <consortium name="The Broad Institute Genomics Platform"/>
            <consortium name="The Broad Institute Genome Sequencing Center for Infectious Disease"/>
            <person name="Wu L."/>
            <person name="Ma J."/>
        </authorList>
    </citation>
    <scope>NUCLEOTIDE SEQUENCE [LARGE SCALE GENOMIC DNA]</scope>
    <source>
        <strain evidence="2">JCM 13244</strain>
    </source>
</reference>
<proteinExistence type="predicted"/>
<accession>A0ABP4U8Y0</accession>
<name>A0ABP4U8Y0_9ACTN</name>
<keyword evidence="2" id="KW-1185">Reference proteome</keyword>
<gene>
    <name evidence="1" type="ORF">GCM10009680_46270</name>
</gene>
<comment type="caution">
    <text evidence="1">The sequence shown here is derived from an EMBL/GenBank/DDBJ whole genome shotgun (WGS) entry which is preliminary data.</text>
</comment>
<dbReference type="EMBL" id="BAAALR010000053">
    <property type="protein sequence ID" value="GAA1700397.1"/>
    <property type="molecule type" value="Genomic_DNA"/>
</dbReference>
<protein>
    <submittedName>
        <fullName evidence="1">Uncharacterized protein</fullName>
    </submittedName>
</protein>